<reference evidence="1 2" key="1">
    <citation type="submission" date="2015-12" db="EMBL/GenBank/DDBJ databases">
        <title>Diversity of Burkholderia near neighbor genomes.</title>
        <authorList>
            <person name="Sahl J."/>
            <person name="Wagner D."/>
            <person name="Keim P."/>
        </authorList>
    </citation>
    <scope>NUCLEOTIDE SEQUENCE [LARGE SCALE GENOMIC DNA]</scope>
    <source>
        <strain evidence="1 2">BDU6</strain>
    </source>
</reference>
<dbReference type="RefSeq" id="WP_059596744.1">
    <property type="nucleotide sequence ID" value="NZ_CP013387.1"/>
</dbReference>
<dbReference type="KEGG" id="buu:WS70_22890"/>
<organism evidence="1 2">
    <name type="scientific">Burkholderia mayonis</name>
    <dbReference type="NCBI Taxonomy" id="1385591"/>
    <lineage>
        <taxon>Bacteria</taxon>
        <taxon>Pseudomonadati</taxon>
        <taxon>Pseudomonadota</taxon>
        <taxon>Betaproteobacteria</taxon>
        <taxon>Burkholderiales</taxon>
        <taxon>Burkholderiaceae</taxon>
        <taxon>Burkholderia</taxon>
        <taxon>pseudomallei group</taxon>
    </lineage>
</organism>
<dbReference type="PANTHER" id="PTHR30143:SF0">
    <property type="entry name" value="2-KETO-4-PENTENOATE HYDRATASE"/>
    <property type="match status" value="1"/>
</dbReference>
<dbReference type="GO" id="GO:0008684">
    <property type="term" value="F:2-oxopent-4-enoate hydratase activity"/>
    <property type="evidence" value="ECO:0007669"/>
    <property type="project" value="TreeGrafter"/>
</dbReference>
<protein>
    <submittedName>
        <fullName evidence="1">2-keto-4-pentenoate hydratase</fullName>
    </submittedName>
</protein>
<evidence type="ECO:0000313" key="1">
    <source>
        <dbReference type="EMBL" id="AOJ04633.1"/>
    </source>
</evidence>
<sequence length="257" mass="27460">MTNTLERVDGAARHLVAARRTGVAGALLPDACRPDDIETALAIQSRVAEWLGEPVGGWKCALPPPGRVVVAPILSSTIHMFPTSAGPFRVVADTPTVRIEPEIAFVLDRDLPPRGRPYDEDEVRGAIREVRLAIEVLGCRYADPSHATVFELLADGQFNQGLCVGPAVSDGLHAALDVIALEFRGGLNWSIDGRHPDGHPFKPLLWLVNFLAARGESVRADQVVTTGSYAGAIDVPLGQELTVRFGQLGNLSVALVA</sequence>
<dbReference type="EMBL" id="CP013387">
    <property type="protein sequence ID" value="AOJ04633.1"/>
    <property type="molecule type" value="Genomic_DNA"/>
</dbReference>
<dbReference type="SUPFAM" id="SSF56529">
    <property type="entry name" value="FAH"/>
    <property type="match status" value="1"/>
</dbReference>
<keyword evidence="2" id="KW-1185">Reference proteome</keyword>
<dbReference type="InterPro" id="IPR050772">
    <property type="entry name" value="Hydratase-Decarb/MhpD_sf"/>
</dbReference>
<dbReference type="Gene3D" id="3.90.850.10">
    <property type="entry name" value="Fumarylacetoacetase-like, C-terminal domain"/>
    <property type="match status" value="1"/>
</dbReference>
<dbReference type="PANTHER" id="PTHR30143">
    <property type="entry name" value="ACID HYDRATASE"/>
    <property type="match status" value="1"/>
</dbReference>
<name>A0A1B4FLT6_9BURK</name>
<dbReference type="InterPro" id="IPR036663">
    <property type="entry name" value="Fumarylacetoacetase_C_sf"/>
</dbReference>
<gene>
    <name evidence="1" type="ORF">WS70_22890</name>
</gene>
<dbReference type="Proteomes" id="UP000062519">
    <property type="component" value="Chromosome 2"/>
</dbReference>
<proteinExistence type="predicted"/>
<dbReference type="GO" id="GO:0005737">
    <property type="term" value="C:cytoplasm"/>
    <property type="evidence" value="ECO:0007669"/>
    <property type="project" value="TreeGrafter"/>
</dbReference>
<dbReference type="AlphaFoldDB" id="A0A1B4FLT6"/>
<evidence type="ECO:0000313" key="2">
    <source>
        <dbReference type="Proteomes" id="UP000062519"/>
    </source>
</evidence>
<accession>A0A1B4FLT6</accession>